<dbReference type="PANTHER" id="PTHR23015:SF4">
    <property type="entry name" value="DUF38 DOMAIN-CONTAINING PROTEIN-RELATED"/>
    <property type="match status" value="1"/>
</dbReference>
<gene>
    <name evidence="2" type="ORF">L3Y34_009760</name>
</gene>
<name>A0AAE9A6E6_CAEBR</name>
<dbReference type="InterPro" id="IPR040161">
    <property type="entry name" value="FB224"/>
</dbReference>
<dbReference type="EMBL" id="CP090895">
    <property type="protein sequence ID" value="ULT92227.1"/>
    <property type="molecule type" value="Genomic_DNA"/>
</dbReference>
<protein>
    <recommendedName>
        <fullName evidence="1">F-box domain-containing protein</fullName>
    </recommendedName>
</protein>
<evidence type="ECO:0000259" key="1">
    <source>
        <dbReference type="PROSITE" id="PS50181"/>
    </source>
</evidence>
<feature type="domain" description="F-box" evidence="1">
    <location>
        <begin position="5"/>
        <end position="54"/>
    </location>
</feature>
<dbReference type="PANTHER" id="PTHR23015">
    <property type="entry name" value="UNCHARACTERIZED C.ELEGANS PROTEIN"/>
    <property type="match status" value="1"/>
</dbReference>
<dbReference type="AlphaFoldDB" id="A0AAE9A6E6"/>
<dbReference type="InterPro" id="IPR036047">
    <property type="entry name" value="F-box-like_dom_sf"/>
</dbReference>
<sequence length="216" mass="25751">MTDSQLELINIPDVVMNEILEYLDFPEILKLRKVCHYFKDFIDEVKSKSILKDINIIFYPKEIRFDLFSVQNERYNAEQLYVNRNIFVILDVLKLEHFSLVEVKMDRLRGKELLELREMLLNRLEFAEFNFDYMCTINPNLINMPEVVINEILEKLDLRNIITLRKVCKSLLSFIDSQNSLPELIDLSIFVNFEKIEVWCLGVFLVPLYVNRFALT</sequence>
<dbReference type="InterPro" id="IPR002900">
    <property type="entry name" value="DUF38/FTH_CAE_spp"/>
</dbReference>
<proteinExistence type="predicted"/>
<dbReference type="Pfam" id="PF01827">
    <property type="entry name" value="FTH"/>
    <property type="match status" value="1"/>
</dbReference>
<organism evidence="2 3">
    <name type="scientific">Caenorhabditis briggsae</name>
    <dbReference type="NCBI Taxonomy" id="6238"/>
    <lineage>
        <taxon>Eukaryota</taxon>
        <taxon>Metazoa</taxon>
        <taxon>Ecdysozoa</taxon>
        <taxon>Nematoda</taxon>
        <taxon>Chromadorea</taxon>
        <taxon>Rhabditida</taxon>
        <taxon>Rhabditina</taxon>
        <taxon>Rhabditomorpha</taxon>
        <taxon>Rhabditoidea</taxon>
        <taxon>Rhabditidae</taxon>
        <taxon>Peloderinae</taxon>
        <taxon>Caenorhabditis</taxon>
    </lineage>
</organism>
<dbReference type="CDD" id="cd22150">
    <property type="entry name" value="F-box_CeFBXA-like"/>
    <property type="match status" value="1"/>
</dbReference>
<feature type="domain" description="F-box" evidence="1">
    <location>
        <begin position="138"/>
        <end position="184"/>
    </location>
</feature>
<dbReference type="InterPro" id="IPR001810">
    <property type="entry name" value="F-box_dom"/>
</dbReference>
<evidence type="ECO:0000313" key="3">
    <source>
        <dbReference type="Proteomes" id="UP000827892"/>
    </source>
</evidence>
<accession>A0AAE9A6E6</accession>
<dbReference type="Proteomes" id="UP000827892">
    <property type="component" value="Chromosome V"/>
</dbReference>
<reference evidence="2 3" key="1">
    <citation type="submission" date="2022-02" db="EMBL/GenBank/DDBJ databases">
        <title>Chromosome-level reference genomes for two strains of Caenorhabditis briggsae: an improved platform for comparative genomics.</title>
        <authorList>
            <person name="Stevens L."/>
            <person name="Andersen E.C."/>
        </authorList>
    </citation>
    <scope>NUCLEOTIDE SEQUENCE [LARGE SCALE GENOMIC DNA]</scope>
    <source>
        <strain evidence="2">QX1410_ONT</strain>
        <tissue evidence="2">Whole-organism</tissue>
    </source>
</reference>
<dbReference type="Pfam" id="PF00646">
    <property type="entry name" value="F-box"/>
    <property type="match status" value="2"/>
</dbReference>
<evidence type="ECO:0000313" key="2">
    <source>
        <dbReference type="EMBL" id="ULT92227.1"/>
    </source>
</evidence>
<dbReference type="SUPFAM" id="SSF81383">
    <property type="entry name" value="F-box domain"/>
    <property type="match status" value="2"/>
</dbReference>
<dbReference type="PROSITE" id="PS50181">
    <property type="entry name" value="FBOX"/>
    <property type="match status" value="2"/>
</dbReference>
<dbReference type="SMART" id="SM00256">
    <property type="entry name" value="FBOX"/>
    <property type="match status" value="2"/>
</dbReference>